<evidence type="ECO:0000256" key="3">
    <source>
        <dbReference type="ARBA" id="ARBA00022679"/>
    </source>
</evidence>
<evidence type="ECO:0000256" key="4">
    <source>
        <dbReference type="ARBA" id="ARBA00022777"/>
    </source>
</evidence>
<gene>
    <name evidence="7" type="ORF">HWA77_18390</name>
</gene>
<keyword evidence="4 7" id="KW-0418">Kinase</keyword>
<dbReference type="GO" id="GO:0000160">
    <property type="term" value="P:phosphorelay signal transduction system"/>
    <property type="evidence" value="ECO:0007669"/>
    <property type="project" value="UniProtKB-KW"/>
</dbReference>
<dbReference type="SUPFAM" id="SSF55874">
    <property type="entry name" value="ATPase domain of HSP90 chaperone/DNA topoisomerase II/histidine kinase"/>
    <property type="match status" value="1"/>
</dbReference>
<dbReference type="Proteomes" id="UP000533429">
    <property type="component" value="Unassembled WGS sequence"/>
</dbReference>
<dbReference type="EMBL" id="JABXOR010001163">
    <property type="protein sequence ID" value="NVP02185.1"/>
    <property type="molecule type" value="Genomic_DNA"/>
</dbReference>
<dbReference type="EC" id="2.7.13.3" evidence="2"/>
<organism evidence="7 8">
    <name type="scientific">Photobacterium damselae subsp. damselae</name>
    <name type="common">Listonella damsela</name>
    <dbReference type="NCBI Taxonomy" id="85581"/>
    <lineage>
        <taxon>Bacteria</taxon>
        <taxon>Pseudomonadati</taxon>
        <taxon>Pseudomonadota</taxon>
        <taxon>Gammaproteobacteria</taxon>
        <taxon>Vibrionales</taxon>
        <taxon>Vibrionaceae</taxon>
        <taxon>Photobacterium</taxon>
    </lineage>
</organism>
<evidence type="ECO:0000313" key="7">
    <source>
        <dbReference type="EMBL" id="NVP02185.1"/>
    </source>
</evidence>
<dbReference type="CDD" id="cd16917">
    <property type="entry name" value="HATPase_UhpB-NarQ-NarX-like"/>
    <property type="match status" value="1"/>
</dbReference>
<dbReference type="Gene3D" id="3.30.565.10">
    <property type="entry name" value="Histidine kinase-like ATPase, C-terminal domain"/>
    <property type="match status" value="1"/>
</dbReference>
<accession>A0A850R1A0</accession>
<feature type="non-terminal residue" evidence="7">
    <location>
        <position position="1"/>
    </location>
</feature>
<name>A0A850R1A0_PHODD</name>
<evidence type="ECO:0000256" key="2">
    <source>
        <dbReference type="ARBA" id="ARBA00012438"/>
    </source>
</evidence>
<feature type="domain" description="Histidine kinase/HSP90-like ATPase" evidence="6">
    <location>
        <begin position="2"/>
        <end position="58"/>
    </location>
</feature>
<evidence type="ECO:0000259" key="6">
    <source>
        <dbReference type="Pfam" id="PF02518"/>
    </source>
</evidence>
<sequence length="65" mass="7383">DKIAISIKDDGDGFDPRNPKLNHYGLAIMNERAARLHGQLEIHTQPQKGCEIELTFLLPKEDQNE</sequence>
<protein>
    <recommendedName>
        <fullName evidence="2">histidine kinase</fullName>
        <ecNumber evidence="2">2.7.13.3</ecNumber>
    </recommendedName>
</protein>
<evidence type="ECO:0000313" key="8">
    <source>
        <dbReference type="Proteomes" id="UP000533429"/>
    </source>
</evidence>
<dbReference type="PANTHER" id="PTHR24421:SF10">
    <property type="entry name" value="NITRATE_NITRITE SENSOR PROTEIN NARQ"/>
    <property type="match status" value="1"/>
</dbReference>
<evidence type="ECO:0000256" key="5">
    <source>
        <dbReference type="ARBA" id="ARBA00023012"/>
    </source>
</evidence>
<dbReference type="AlphaFoldDB" id="A0A850R1A0"/>
<dbReference type="GO" id="GO:0004673">
    <property type="term" value="F:protein histidine kinase activity"/>
    <property type="evidence" value="ECO:0007669"/>
    <property type="project" value="UniProtKB-EC"/>
</dbReference>
<dbReference type="Pfam" id="PF02518">
    <property type="entry name" value="HATPase_c"/>
    <property type="match status" value="1"/>
</dbReference>
<dbReference type="InterPro" id="IPR003594">
    <property type="entry name" value="HATPase_dom"/>
</dbReference>
<dbReference type="InterPro" id="IPR050482">
    <property type="entry name" value="Sensor_HK_TwoCompSys"/>
</dbReference>
<proteinExistence type="predicted"/>
<evidence type="ECO:0000256" key="1">
    <source>
        <dbReference type="ARBA" id="ARBA00000085"/>
    </source>
</evidence>
<dbReference type="PANTHER" id="PTHR24421">
    <property type="entry name" value="NITRATE/NITRITE SENSOR PROTEIN NARX-RELATED"/>
    <property type="match status" value="1"/>
</dbReference>
<dbReference type="InterPro" id="IPR036890">
    <property type="entry name" value="HATPase_C_sf"/>
</dbReference>
<comment type="caution">
    <text evidence="7">The sequence shown here is derived from an EMBL/GenBank/DDBJ whole genome shotgun (WGS) entry which is preliminary data.</text>
</comment>
<reference evidence="7 8" key="1">
    <citation type="submission" date="2020-06" db="EMBL/GenBank/DDBJ databases">
        <title>Photobacterium damselae subsp. damselae comparative genomics.</title>
        <authorList>
            <person name="Osorio C.R."/>
        </authorList>
    </citation>
    <scope>NUCLEOTIDE SEQUENCE [LARGE SCALE GENOMIC DNA]</scope>
    <source>
        <strain evidence="7 8">TW250/03</strain>
    </source>
</reference>
<keyword evidence="5" id="KW-0902">Two-component regulatory system</keyword>
<keyword evidence="3" id="KW-0808">Transferase</keyword>
<comment type="catalytic activity">
    <reaction evidence="1">
        <text>ATP + protein L-histidine = ADP + protein N-phospho-L-histidine.</text>
        <dbReference type="EC" id="2.7.13.3"/>
    </reaction>
</comment>